<gene>
    <name evidence="2" type="ORF">DFP86_101260</name>
</gene>
<evidence type="ECO:0000313" key="2">
    <source>
        <dbReference type="EMBL" id="TDR82870.1"/>
    </source>
</evidence>
<keyword evidence="1" id="KW-1133">Transmembrane helix</keyword>
<protein>
    <submittedName>
        <fullName evidence="2">Attachment p12 family protein</fullName>
    </submittedName>
</protein>
<keyword evidence="1" id="KW-0472">Membrane</keyword>
<sequence length="68" mass="7137">MNNGLWIQYAIIGALVVVSLVYVARKLRASVKNGDCAGSCGHCGGCGDDSEEPAKAVVVAVHPRKPER</sequence>
<accession>A0A4R7BCR8</accession>
<evidence type="ECO:0000256" key="1">
    <source>
        <dbReference type="SAM" id="Phobius"/>
    </source>
</evidence>
<keyword evidence="1" id="KW-0812">Transmembrane</keyword>
<dbReference type="Proteomes" id="UP000295611">
    <property type="component" value="Unassembled WGS sequence"/>
</dbReference>
<dbReference type="AlphaFoldDB" id="A0A4R7BCR8"/>
<feature type="transmembrane region" description="Helical" evidence="1">
    <location>
        <begin position="6"/>
        <end position="24"/>
    </location>
</feature>
<proteinExistence type="predicted"/>
<organism evidence="2 3">
    <name type="scientific">Paludibacterium purpuratum</name>
    <dbReference type="NCBI Taxonomy" id="1144873"/>
    <lineage>
        <taxon>Bacteria</taxon>
        <taxon>Pseudomonadati</taxon>
        <taxon>Pseudomonadota</taxon>
        <taxon>Betaproteobacteria</taxon>
        <taxon>Neisseriales</taxon>
        <taxon>Chromobacteriaceae</taxon>
        <taxon>Paludibacterium</taxon>
    </lineage>
</organism>
<name>A0A4R7BCR8_9NEIS</name>
<dbReference type="RefSeq" id="WP_133678191.1">
    <property type="nucleotide sequence ID" value="NZ_SNZP01000001.1"/>
</dbReference>
<dbReference type="Pfam" id="PF12669">
    <property type="entry name" value="FeoB_associated"/>
    <property type="match status" value="1"/>
</dbReference>
<keyword evidence="3" id="KW-1185">Reference proteome</keyword>
<dbReference type="OrthoDB" id="8724167at2"/>
<dbReference type="EMBL" id="SNZP01000001">
    <property type="protein sequence ID" value="TDR82870.1"/>
    <property type="molecule type" value="Genomic_DNA"/>
</dbReference>
<reference evidence="2 3" key="1">
    <citation type="submission" date="2019-03" db="EMBL/GenBank/DDBJ databases">
        <title>Genomic Encyclopedia of Type Strains, Phase III (KMG-III): the genomes of soil and plant-associated and newly described type strains.</title>
        <authorList>
            <person name="Whitman W."/>
        </authorList>
    </citation>
    <scope>NUCLEOTIDE SEQUENCE [LARGE SCALE GENOMIC DNA]</scope>
    <source>
        <strain evidence="2 3">CECT 8976</strain>
    </source>
</reference>
<comment type="caution">
    <text evidence="2">The sequence shown here is derived from an EMBL/GenBank/DDBJ whole genome shotgun (WGS) entry which is preliminary data.</text>
</comment>
<evidence type="ECO:0000313" key="3">
    <source>
        <dbReference type="Proteomes" id="UP000295611"/>
    </source>
</evidence>